<feature type="domain" description="FecR protein" evidence="1">
    <location>
        <begin position="58"/>
        <end position="161"/>
    </location>
</feature>
<evidence type="ECO:0000313" key="3">
    <source>
        <dbReference type="Proteomes" id="UP000218327"/>
    </source>
</evidence>
<dbReference type="Pfam" id="PF04773">
    <property type="entry name" value="FecR"/>
    <property type="match status" value="1"/>
</dbReference>
<accession>A0A2A5B836</accession>
<name>A0A2A5B836_9GAMM</name>
<organism evidence="2 3">
    <name type="scientific">SAR86 cluster bacterium</name>
    <dbReference type="NCBI Taxonomy" id="2030880"/>
    <lineage>
        <taxon>Bacteria</taxon>
        <taxon>Pseudomonadati</taxon>
        <taxon>Pseudomonadota</taxon>
        <taxon>Gammaproteobacteria</taxon>
        <taxon>SAR86 cluster</taxon>
    </lineage>
</organism>
<dbReference type="AlphaFoldDB" id="A0A2A5B836"/>
<sequence length="437" mass="47005">MLVSFSVQAASDSMILSNSEHELVPVGEVSLVLGKAYLLSSDDSRQLIKQGTQIKATDRILTGVNGHVHIRFIDHALVSVRPNSQLEIVRYQYNAQKPEQSTIKFYLLEGVTRSVSGAGAKAARERFRLNTPIAAIGVRGTDFVVRATSQTTRALVNQGAIVVAPYSDDCTAAAFGPCASNAVELTDNSLQFIEMDGSGTSTRLIPASLEREPGAMRQEVQLALNSAADTADDTTIAADVYLDNVASQRADERVAATLPDFTPGSALSVQALTNPQLVWGRWADGLGEMEKITLSNNEAKDGRKLTVGNTDYVLYRTEGAWPQVDSGLGLVSFSLNSAQAFYNSSNGIVAMQVNGGSLDIDFEQSLFSTELNLNHIDTGLIDFVANGSISDRGYFNSRSPSQRIAGSVSQDGSEAGYFFQQQLESGSIQGLTLWDNR</sequence>
<evidence type="ECO:0000313" key="2">
    <source>
        <dbReference type="EMBL" id="PCJ27754.1"/>
    </source>
</evidence>
<dbReference type="InterPro" id="IPR006860">
    <property type="entry name" value="FecR"/>
</dbReference>
<dbReference type="Proteomes" id="UP000218327">
    <property type="component" value="Unassembled WGS sequence"/>
</dbReference>
<dbReference type="EMBL" id="NVVJ01000005">
    <property type="protein sequence ID" value="PCJ27754.1"/>
    <property type="molecule type" value="Genomic_DNA"/>
</dbReference>
<evidence type="ECO:0000259" key="1">
    <source>
        <dbReference type="Pfam" id="PF04773"/>
    </source>
</evidence>
<dbReference type="Gene3D" id="2.60.120.1440">
    <property type="match status" value="1"/>
</dbReference>
<proteinExistence type="predicted"/>
<dbReference type="PANTHER" id="PTHR38731">
    <property type="entry name" value="LIPL45-RELATED LIPOPROTEIN-RELATED"/>
    <property type="match status" value="1"/>
</dbReference>
<comment type="caution">
    <text evidence="2">The sequence shown here is derived from an EMBL/GenBank/DDBJ whole genome shotgun (WGS) entry which is preliminary data.</text>
</comment>
<gene>
    <name evidence="2" type="ORF">COA96_02570</name>
</gene>
<protein>
    <recommendedName>
        <fullName evidence="1">FecR protein domain-containing protein</fullName>
    </recommendedName>
</protein>
<reference evidence="3" key="1">
    <citation type="submission" date="2017-08" db="EMBL/GenBank/DDBJ databases">
        <title>A dynamic microbial community with high functional redundancy inhabits the cold, oxic subseafloor aquifer.</title>
        <authorList>
            <person name="Tully B.J."/>
            <person name="Wheat C.G."/>
            <person name="Glazer B.T."/>
            <person name="Huber J.A."/>
        </authorList>
    </citation>
    <scope>NUCLEOTIDE SEQUENCE [LARGE SCALE GENOMIC DNA]</scope>
</reference>